<dbReference type="Proteomes" id="UP000018208">
    <property type="component" value="Unassembled WGS sequence"/>
</dbReference>
<evidence type="ECO:0000313" key="1">
    <source>
        <dbReference type="EMBL" id="EST46354.1"/>
    </source>
</evidence>
<dbReference type="EMBL" id="AUWU02000008">
    <property type="protein sequence ID" value="KAH0570226.1"/>
    <property type="molecule type" value="Genomic_DNA"/>
</dbReference>
<reference evidence="1 2" key="1">
    <citation type="journal article" date="2014" name="PLoS Genet.">
        <title>The Genome of Spironucleus salmonicida Highlights a Fish Pathogen Adapted to Fluctuating Environments.</title>
        <authorList>
            <person name="Xu F."/>
            <person name="Jerlstrom-Hultqvist J."/>
            <person name="Einarsson E."/>
            <person name="Astvaldsson A."/>
            <person name="Svard S.G."/>
            <person name="Andersson J.O."/>
        </authorList>
    </citation>
    <scope>NUCLEOTIDE SEQUENCE</scope>
    <source>
        <strain evidence="2">ATCC 50377</strain>
    </source>
</reference>
<dbReference type="VEuPathDB" id="GiardiaDB:SS50377_28201"/>
<gene>
    <name evidence="1" type="ORF">SS50377_13597</name>
    <name evidence="2" type="ORF">SS50377_28201</name>
</gene>
<keyword evidence="3" id="KW-1185">Reference proteome</keyword>
<dbReference type="EMBL" id="KI546076">
    <property type="protein sequence ID" value="EST46354.1"/>
    <property type="molecule type" value="Genomic_DNA"/>
</dbReference>
<organism evidence="1">
    <name type="scientific">Spironucleus salmonicida</name>
    <dbReference type="NCBI Taxonomy" id="348837"/>
    <lineage>
        <taxon>Eukaryota</taxon>
        <taxon>Metamonada</taxon>
        <taxon>Diplomonadida</taxon>
        <taxon>Hexamitidae</taxon>
        <taxon>Hexamitinae</taxon>
        <taxon>Spironucleus</taxon>
    </lineage>
</organism>
<name>V6LZS6_9EUKA</name>
<protein>
    <submittedName>
        <fullName evidence="1">Uncharacterized protein</fullName>
    </submittedName>
</protein>
<sequence>MSFILPGDEQSIFSKNQFENNQYRILRPFLRSTSNSAFKPLPEETLLRTISYILIDLFPNVSLQQFSPKELTIYTYDRVRSVSVNLRKSYHIDKLLAPVSTLIACYERSLLTDAQPQEIIDFQNASSNWLFLRNEFFGNLNISKVIIQEALNDVVALKKLAVNFFKFGDIIQGMLACEALGRVRFALQTKNIANGIDYTINNQIMEKVKLNNEFKYDMIEWACHEMYLCDQSFDFLYNRQFIANCFRKTIQDNQFAKFVPIRATWAIKPIILLQNQIKPLQITTVTRNYENIQKPIIQSRIQLEQQRSDTPFIQIEPITINITHQPTFPTVLTSRVCQDQDQMEPPQKSQEISKLVLNSFIQNQKEDTSVQNIFQQKLNCAQLPLNDTKVTQPIFIMPQSAEKLVPHKVITSIPQEQIHANFPSAPKQGDSPIKFCVQSTSKPTEQKCQNNKNLDVLNIPTKIDLQNIREMVKLLQQRLLLEKIYDAQIHVLHQEKLRKIMEGIENDNVEIQSAILSQQAASQEPYGNARYIIQKFWYLD</sequence>
<reference evidence="2" key="2">
    <citation type="submission" date="2020-12" db="EMBL/GenBank/DDBJ databases">
        <title>New Spironucleus salmonicida genome in near-complete chromosomes.</title>
        <authorList>
            <person name="Xu F."/>
            <person name="Kurt Z."/>
            <person name="Jimenez-Gonzalez A."/>
            <person name="Astvaldsson A."/>
            <person name="Andersson J.O."/>
            <person name="Svard S.G."/>
        </authorList>
    </citation>
    <scope>NUCLEOTIDE SEQUENCE</scope>
    <source>
        <strain evidence="2">ATCC 50377</strain>
    </source>
</reference>
<accession>V6LZS6</accession>
<dbReference type="AlphaFoldDB" id="V6LZS6"/>
<evidence type="ECO:0000313" key="3">
    <source>
        <dbReference type="Proteomes" id="UP000018208"/>
    </source>
</evidence>
<proteinExistence type="predicted"/>
<evidence type="ECO:0000313" key="2">
    <source>
        <dbReference type="EMBL" id="KAH0570226.1"/>
    </source>
</evidence>